<feature type="chain" id="PRO_5047438518" description="Solute-binding protein family 3/N-terminal domain-containing protein" evidence="1">
    <location>
        <begin position="23"/>
        <end position="159"/>
    </location>
</feature>
<dbReference type="SUPFAM" id="SSF53850">
    <property type="entry name" value="Periplasmic binding protein-like II"/>
    <property type="match status" value="1"/>
</dbReference>
<evidence type="ECO:0000313" key="2">
    <source>
        <dbReference type="EMBL" id="GAA4774967.1"/>
    </source>
</evidence>
<dbReference type="Gene3D" id="3.40.190.10">
    <property type="entry name" value="Periplasmic binding protein-like II"/>
    <property type="match status" value="1"/>
</dbReference>
<dbReference type="EMBL" id="BAABKO010000003">
    <property type="protein sequence ID" value="GAA4774967.1"/>
    <property type="molecule type" value="Genomic_DNA"/>
</dbReference>
<protein>
    <recommendedName>
        <fullName evidence="4">Solute-binding protein family 3/N-terminal domain-containing protein</fullName>
    </recommendedName>
</protein>
<organism evidence="2 3">
    <name type="scientific">Microbacterium gilvum</name>
    <dbReference type="NCBI Taxonomy" id="1336204"/>
    <lineage>
        <taxon>Bacteria</taxon>
        <taxon>Bacillati</taxon>
        <taxon>Actinomycetota</taxon>
        <taxon>Actinomycetes</taxon>
        <taxon>Micrococcales</taxon>
        <taxon>Microbacteriaceae</taxon>
        <taxon>Microbacterium</taxon>
    </lineage>
</organism>
<accession>A0ABP9A849</accession>
<keyword evidence="1" id="KW-0732">Signal</keyword>
<evidence type="ECO:0008006" key="4">
    <source>
        <dbReference type="Google" id="ProtNLM"/>
    </source>
</evidence>
<feature type="signal peptide" evidence="1">
    <location>
        <begin position="1"/>
        <end position="22"/>
    </location>
</feature>
<evidence type="ECO:0000256" key="1">
    <source>
        <dbReference type="SAM" id="SignalP"/>
    </source>
</evidence>
<reference evidence="3" key="1">
    <citation type="journal article" date="2019" name="Int. J. Syst. Evol. Microbiol.">
        <title>The Global Catalogue of Microorganisms (GCM) 10K type strain sequencing project: providing services to taxonomists for standard genome sequencing and annotation.</title>
        <authorList>
            <consortium name="The Broad Institute Genomics Platform"/>
            <consortium name="The Broad Institute Genome Sequencing Center for Infectious Disease"/>
            <person name="Wu L."/>
            <person name="Ma J."/>
        </authorList>
    </citation>
    <scope>NUCLEOTIDE SEQUENCE [LARGE SCALE GENOMIC DNA]</scope>
    <source>
        <strain evidence="3">JCM 18537</strain>
    </source>
</reference>
<gene>
    <name evidence="2" type="ORF">GCM10023351_19220</name>
</gene>
<keyword evidence="3" id="KW-1185">Reference proteome</keyword>
<dbReference type="RefSeq" id="WP_345438524.1">
    <property type="nucleotide sequence ID" value="NZ_BAABKO010000003.1"/>
</dbReference>
<sequence>MTASVRRIGAVAALAAVLATSACGLRIPEDPDGTLDAVVAAGVLAVGASDEPGLVEVDAGAATGPLADVVERFADGIGVGVTWTEGSEETLVGMLETGDVDIAVGGFTDASPWIDRAGLTRGYPDLPGAVGRPVVLLVPLGENRLLAALEAHLDAEAGG</sequence>
<proteinExistence type="predicted"/>
<comment type="caution">
    <text evidence="2">The sequence shown here is derived from an EMBL/GenBank/DDBJ whole genome shotgun (WGS) entry which is preliminary data.</text>
</comment>
<name>A0ABP9A849_9MICO</name>
<evidence type="ECO:0000313" key="3">
    <source>
        <dbReference type="Proteomes" id="UP001501645"/>
    </source>
</evidence>
<dbReference type="Proteomes" id="UP001501645">
    <property type="component" value="Unassembled WGS sequence"/>
</dbReference>
<dbReference type="PROSITE" id="PS51257">
    <property type="entry name" value="PROKAR_LIPOPROTEIN"/>
    <property type="match status" value="1"/>
</dbReference>